<name>A0A4Q4N593_ALTAL</name>
<comment type="caution">
    <text evidence="2">The sequence shown here is derived from an EMBL/GenBank/DDBJ whole genome shotgun (WGS) entry which is preliminary data.</text>
</comment>
<keyword evidence="1" id="KW-0732">Signal</keyword>
<sequence>MRLAFLWASLTALTAVSSAAITETGQCGGTTGLTCEGSRFGNCCSQYVWLVWFFARPL</sequence>
<feature type="chain" id="PRO_5020276954" description="CBM1 domain-containing protein" evidence="1">
    <location>
        <begin position="20"/>
        <end position="58"/>
    </location>
</feature>
<feature type="signal peptide" evidence="1">
    <location>
        <begin position="1"/>
        <end position="19"/>
    </location>
</feature>
<evidence type="ECO:0000313" key="2">
    <source>
        <dbReference type="EMBL" id="RYN70834.1"/>
    </source>
</evidence>
<evidence type="ECO:0000256" key="1">
    <source>
        <dbReference type="SAM" id="SignalP"/>
    </source>
</evidence>
<dbReference type="EMBL" id="PDXD01000037">
    <property type="protein sequence ID" value="RYN70834.1"/>
    <property type="molecule type" value="Genomic_DNA"/>
</dbReference>
<evidence type="ECO:0008006" key="4">
    <source>
        <dbReference type="Google" id="ProtNLM"/>
    </source>
</evidence>
<accession>A0A4Q4N593</accession>
<reference evidence="3" key="1">
    <citation type="journal article" date="2019" name="bioRxiv">
        <title>Genomics, evolutionary history and diagnostics of the Alternaria alternata species group including apple and Asian pear pathotypes.</title>
        <authorList>
            <person name="Armitage A.D."/>
            <person name="Cockerton H.M."/>
            <person name="Sreenivasaprasad S."/>
            <person name="Woodhall J.W."/>
            <person name="Lane C.R."/>
            <person name="Harrison R.J."/>
            <person name="Clarkson J.P."/>
        </authorList>
    </citation>
    <scope>NUCLEOTIDE SEQUENCE [LARGE SCALE GENOMIC DNA]</scope>
    <source>
        <strain evidence="3">FERA 1177</strain>
    </source>
</reference>
<proteinExistence type="predicted"/>
<gene>
    <name evidence="2" type="ORF">AA0117_g10139</name>
</gene>
<organism evidence="2 3">
    <name type="scientific">Alternaria alternata</name>
    <name type="common">Alternaria rot fungus</name>
    <name type="synonym">Torula alternata</name>
    <dbReference type="NCBI Taxonomy" id="5599"/>
    <lineage>
        <taxon>Eukaryota</taxon>
        <taxon>Fungi</taxon>
        <taxon>Dikarya</taxon>
        <taxon>Ascomycota</taxon>
        <taxon>Pezizomycotina</taxon>
        <taxon>Dothideomycetes</taxon>
        <taxon>Pleosporomycetidae</taxon>
        <taxon>Pleosporales</taxon>
        <taxon>Pleosporineae</taxon>
        <taxon>Pleosporaceae</taxon>
        <taxon>Alternaria</taxon>
        <taxon>Alternaria sect. Alternaria</taxon>
        <taxon>Alternaria alternata complex</taxon>
    </lineage>
</organism>
<protein>
    <recommendedName>
        <fullName evidence="4">CBM1 domain-containing protein</fullName>
    </recommendedName>
</protein>
<dbReference type="AlphaFoldDB" id="A0A4Q4N593"/>
<dbReference type="Proteomes" id="UP000291422">
    <property type="component" value="Unassembled WGS sequence"/>
</dbReference>
<evidence type="ECO:0000313" key="3">
    <source>
        <dbReference type="Proteomes" id="UP000291422"/>
    </source>
</evidence>